<evidence type="ECO:0000259" key="6">
    <source>
        <dbReference type="Pfam" id="PF03372"/>
    </source>
</evidence>
<dbReference type="NCBIfam" id="TIGR00633">
    <property type="entry name" value="xth"/>
    <property type="match status" value="1"/>
</dbReference>
<proteinExistence type="inferred from homology"/>
<gene>
    <name evidence="7" type="ORF">GCM10010840_23960</name>
</gene>
<dbReference type="Proteomes" id="UP000639973">
    <property type="component" value="Unassembled WGS sequence"/>
</dbReference>
<keyword evidence="5" id="KW-0460">Magnesium</keyword>
<comment type="caution">
    <text evidence="7">The sequence shown here is derived from an EMBL/GenBank/DDBJ whole genome shotgun (WGS) entry which is preliminary data.</text>
</comment>
<dbReference type="InterPro" id="IPR004808">
    <property type="entry name" value="AP_endonuc_1"/>
</dbReference>
<dbReference type="Gene3D" id="3.60.10.10">
    <property type="entry name" value="Endonuclease/exonuclease/phosphatase"/>
    <property type="match status" value="1"/>
</dbReference>
<dbReference type="PROSITE" id="PS51435">
    <property type="entry name" value="AP_NUCLEASE_F1_4"/>
    <property type="match status" value="1"/>
</dbReference>
<evidence type="ECO:0000256" key="2">
    <source>
        <dbReference type="ARBA" id="ARBA00007092"/>
    </source>
</evidence>
<comment type="cofactor">
    <cofactor evidence="1">
        <name>Mg(2+)</name>
        <dbReference type="ChEBI" id="CHEBI:18420"/>
    </cofactor>
</comment>
<evidence type="ECO:0000256" key="3">
    <source>
        <dbReference type="ARBA" id="ARBA00022723"/>
    </source>
</evidence>
<reference evidence="8" key="1">
    <citation type="journal article" date="2019" name="Int. J. Syst. Evol. Microbiol.">
        <title>The Global Catalogue of Microorganisms (GCM) 10K type strain sequencing project: providing services to taxonomists for standard genome sequencing and annotation.</title>
        <authorList>
            <consortium name="The Broad Institute Genomics Platform"/>
            <consortium name="The Broad Institute Genome Sequencing Center for Infectious Disease"/>
            <person name="Wu L."/>
            <person name="Ma J."/>
        </authorList>
    </citation>
    <scope>NUCLEOTIDE SEQUENCE [LARGE SCALE GENOMIC DNA]</scope>
    <source>
        <strain evidence="8">JCM 15442</strain>
    </source>
</reference>
<evidence type="ECO:0000313" key="7">
    <source>
        <dbReference type="EMBL" id="GGL85257.1"/>
    </source>
</evidence>
<dbReference type="EMBL" id="BMOL01000011">
    <property type="protein sequence ID" value="GGL85257.1"/>
    <property type="molecule type" value="Genomic_DNA"/>
</dbReference>
<name>A0ABQ2GBT6_9DEIO</name>
<evidence type="ECO:0000313" key="8">
    <source>
        <dbReference type="Proteomes" id="UP000639973"/>
    </source>
</evidence>
<comment type="similarity">
    <text evidence="2">Belongs to the DNA repair enzymes AP/ExoA family.</text>
</comment>
<keyword evidence="3" id="KW-0479">Metal-binding</keyword>
<sequence>MSAIVTVAYLKSTSDGAELIQYVLTQPLTQLAKIDGALSSAPMTVPPAPQPSPTPLKVSTLNANGIRSALRKGLAEWAGREAPDVLLLQEVRASPMPDALAHLGYHSAWFPAQKAGYSGVAILARQPLEDVRVGMNHDEMDAEGRVLSARIGGVRYVSVYLPSGSSGEARQGFKDRVLGGFQDWTSGLIGEGEPVVIGGDYNIAHQEIDLRNWRSNRGNSGFLPHEREWMTWHLAGGLTDTHRATLGEESEYTWWSNRAGAYANNVGWRIDYLLSAGVTLGGVRVDRAARLSDHAPLSGHLMR</sequence>
<accession>A0ABQ2GBT6</accession>
<feature type="domain" description="Endonuclease/exonuclease/phosphatase" evidence="6">
    <location>
        <begin position="60"/>
        <end position="294"/>
    </location>
</feature>
<evidence type="ECO:0000256" key="4">
    <source>
        <dbReference type="ARBA" id="ARBA00022801"/>
    </source>
</evidence>
<dbReference type="PANTHER" id="PTHR43250">
    <property type="entry name" value="EXODEOXYRIBONUCLEASE III"/>
    <property type="match status" value="1"/>
</dbReference>
<evidence type="ECO:0000256" key="1">
    <source>
        <dbReference type="ARBA" id="ARBA00001946"/>
    </source>
</evidence>
<dbReference type="InterPro" id="IPR037493">
    <property type="entry name" value="ExoIII-like"/>
</dbReference>
<evidence type="ECO:0000256" key="5">
    <source>
        <dbReference type="ARBA" id="ARBA00022842"/>
    </source>
</evidence>
<dbReference type="PANTHER" id="PTHR43250:SF2">
    <property type="entry name" value="EXODEOXYRIBONUCLEASE III"/>
    <property type="match status" value="1"/>
</dbReference>
<keyword evidence="8" id="KW-1185">Reference proteome</keyword>
<protein>
    <submittedName>
        <fullName evidence="7">Exodeoxyribonuclease III</fullName>
    </submittedName>
</protein>
<dbReference type="InterPro" id="IPR036691">
    <property type="entry name" value="Endo/exonu/phosph_ase_sf"/>
</dbReference>
<dbReference type="Pfam" id="PF03372">
    <property type="entry name" value="Exo_endo_phos"/>
    <property type="match status" value="1"/>
</dbReference>
<dbReference type="InterPro" id="IPR005135">
    <property type="entry name" value="Endo/exonuclease/phosphatase"/>
</dbReference>
<organism evidence="7 8">
    <name type="scientific">Deinococcus aerolatus</name>
    <dbReference type="NCBI Taxonomy" id="522487"/>
    <lineage>
        <taxon>Bacteria</taxon>
        <taxon>Thermotogati</taxon>
        <taxon>Deinococcota</taxon>
        <taxon>Deinococci</taxon>
        <taxon>Deinococcales</taxon>
        <taxon>Deinococcaceae</taxon>
        <taxon>Deinococcus</taxon>
    </lineage>
</organism>
<keyword evidence="4" id="KW-0378">Hydrolase</keyword>
<dbReference type="SUPFAM" id="SSF56219">
    <property type="entry name" value="DNase I-like"/>
    <property type="match status" value="1"/>
</dbReference>